<dbReference type="Proteomes" id="UP000829364">
    <property type="component" value="Chromosome 4"/>
</dbReference>
<protein>
    <submittedName>
        <fullName evidence="1">Uncharacterized protein</fullName>
    </submittedName>
</protein>
<dbReference type="OrthoDB" id="10256524at2759"/>
<sequence>MRERLPLWSGWVAIAASDGTNLTVPYLGVAGSMRSAPVFGIKSIGQIKTFPQFDHVKEFWSGEWYPKDDYRDFTPKGKHSAFWLGGRAGQGPLAPPGRYKIVARALSIMGDASNASHWNSIESPVFRIAYKQNLKNLG</sequence>
<proteinExistence type="predicted"/>
<evidence type="ECO:0000313" key="2">
    <source>
        <dbReference type="Proteomes" id="UP000829364"/>
    </source>
</evidence>
<reference evidence="1" key="1">
    <citation type="submission" date="2021-11" db="EMBL/GenBank/DDBJ databases">
        <title>Purpureocillium_takamizusanense_genome.</title>
        <authorList>
            <person name="Nguyen N.-H."/>
        </authorList>
    </citation>
    <scope>NUCLEOTIDE SEQUENCE</scope>
    <source>
        <strain evidence="1">PT3</strain>
    </source>
</reference>
<dbReference type="RefSeq" id="XP_047842217.1">
    <property type="nucleotide sequence ID" value="XM_047986237.1"/>
</dbReference>
<organism evidence="1 2">
    <name type="scientific">Purpureocillium takamizusanense</name>
    <dbReference type="NCBI Taxonomy" id="2060973"/>
    <lineage>
        <taxon>Eukaryota</taxon>
        <taxon>Fungi</taxon>
        <taxon>Dikarya</taxon>
        <taxon>Ascomycota</taxon>
        <taxon>Pezizomycotina</taxon>
        <taxon>Sordariomycetes</taxon>
        <taxon>Hypocreomycetidae</taxon>
        <taxon>Hypocreales</taxon>
        <taxon>Ophiocordycipitaceae</taxon>
        <taxon>Purpureocillium</taxon>
    </lineage>
</organism>
<keyword evidence="2" id="KW-1185">Reference proteome</keyword>
<dbReference type="AlphaFoldDB" id="A0A9Q8QH21"/>
<dbReference type="GeneID" id="72066942"/>
<evidence type="ECO:0000313" key="1">
    <source>
        <dbReference type="EMBL" id="UNI18736.1"/>
    </source>
</evidence>
<gene>
    <name evidence="1" type="ORF">JDV02_004992</name>
</gene>
<name>A0A9Q8QH21_9HYPO</name>
<dbReference type="EMBL" id="CP086357">
    <property type="protein sequence ID" value="UNI18736.1"/>
    <property type="molecule type" value="Genomic_DNA"/>
</dbReference>
<dbReference type="KEGG" id="ptkz:JDV02_004992"/>
<accession>A0A9Q8QH21</accession>